<keyword evidence="1" id="KW-1133">Transmembrane helix</keyword>
<reference evidence="2 3" key="1">
    <citation type="submission" date="2015-11" db="EMBL/GenBank/DDBJ databases">
        <title>Evidence for parallel genomic evolution in an endosymbiosis of termite gut flagellates.</title>
        <authorList>
            <person name="Zheng H."/>
        </authorList>
    </citation>
    <scope>NUCLEOTIDE SEQUENCE [LARGE SCALE GENOMIC DNA]</scope>
    <source>
        <strain evidence="2 3">CET450</strain>
    </source>
</reference>
<proteinExistence type="predicted"/>
<comment type="caution">
    <text evidence="2">The sequence shown here is derived from an EMBL/GenBank/DDBJ whole genome shotgun (WGS) entry which is preliminary data.</text>
</comment>
<keyword evidence="3" id="KW-1185">Reference proteome</keyword>
<dbReference type="EMBL" id="LNVX01000125">
    <property type="protein sequence ID" value="OEG71675.1"/>
    <property type="molecule type" value="Genomic_DNA"/>
</dbReference>
<evidence type="ECO:0000256" key="1">
    <source>
        <dbReference type="SAM" id="Phobius"/>
    </source>
</evidence>
<feature type="transmembrane region" description="Helical" evidence="1">
    <location>
        <begin position="28"/>
        <end position="46"/>
    </location>
</feature>
<name>A0A1E5IMG0_ENDTX</name>
<organism evidence="2 3">
    <name type="scientific">Endomicrobium trichonymphae</name>
    <dbReference type="NCBI Taxonomy" id="1408204"/>
    <lineage>
        <taxon>Bacteria</taxon>
        <taxon>Pseudomonadati</taxon>
        <taxon>Elusimicrobiota</taxon>
        <taxon>Endomicrobiia</taxon>
        <taxon>Endomicrobiales</taxon>
        <taxon>Endomicrobiaceae</taxon>
        <taxon>Candidatus Endomicrobiellum</taxon>
    </lineage>
</organism>
<evidence type="ECO:0000313" key="3">
    <source>
        <dbReference type="Proteomes" id="UP000095237"/>
    </source>
</evidence>
<dbReference type="Proteomes" id="UP000095237">
    <property type="component" value="Unassembled WGS sequence"/>
</dbReference>
<dbReference type="AlphaFoldDB" id="A0A1E5IMG0"/>
<keyword evidence="1" id="KW-0812">Transmembrane</keyword>
<evidence type="ECO:0000313" key="2">
    <source>
        <dbReference type="EMBL" id="OEG71675.1"/>
    </source>
</evidence>
<keyword evidence="1" id="KW-0472">Membrane</keyword>
<sequence>MLRSAKNKKGTEKMLNFSWIKRHKGQGMVEYILIIAVVVGIVFVAYKTLGKKVKEKFESATETAQRIDK</sequence>
<protein>
    <submittedName>
        <fullName evidence="2">Uncharacterized protein</fullName>
    </submittedName>
</protein>
<accession>A0A1E5IMG0</accession>
<gene>
    <name evidence="2" type="ORF">ATZ36_13495</name>
</gene>